<evidence type="ECO:0000256" key="4">
    <source>
        <dbReference type="ARBA" id="ARBA00022576"/>
    </source>
</evidence>
<dbReference type="Gene3D" id="3.90.1150.10">
    <property type="entry name" value="Aspartate Aminotransferase, domain 1"/>
    <property type="match status" value="1"/>
</dbReference>
<keyword evidence="4" id="KW-0032">Aminotransferase</keyword>
<evidence type="ECO:0000313" key="10">
    <source>
        <dbReference type="Proteomes" id="UP000094043"/>
    </source>
</evidence>
<evidence type="ECO:0000259" key="8">
    <source>
        <dbReference type="Pfam" id="PF00155"/>
    </source>
</evidence>
<reference evidence="9" key="2">
    <citation type="journal article" date="2022" name="Elife">
        <title>Obligate sexual reproduction of a homothallic fungus closely related to the Cryptococcus pathogenic species complex.</title>
        <authorList>
            <person name="Passer A.R."/>
            <person name="Clancey S.A."/>
            <person name="Shea T."/>
            <person name="David-Palma M."/>
            <person name="Averette A.F."/>
            <person name="Boekhout T."/>
            <person name="Porcel B.M."/>
            <person name="Nowrousian M."/>
            <person name="Cuomo C.A."/>
            <person name="Sun S."/>
            <person name="Heitman J."/>
            <person name="Coelho M.A."/>
        </authorList>
    </citation>
    <scope>NUCLEOTIDE SEQUENCE</scope>
    <source>
        <strain evidence="9">CBS 7841</strain>
    </source>
</reference>
<dbReference type="Proteomes" id="UP000094043">
    <property type="component" value="Chromosome 2"/>
</dbReference>
<dbReference type="EMBL" id="CP143785">
    <property type="protein sequence ID" value="WVN86926.1"/>
    <property type="molecule type" value="Genomic_DNA"/>
</dbReference>
<dbReference type="PRINTS" id="PR00799">
    <property type="entry name" value="TRANSAMINASE"/>
</dbReference>
<feature type="domain" description="Aminotransferase class I/classII large" evidence="8">
    <location>
        <begin position="185"/>
        <end position="511"/>
    </location>
</feature>
<dbReference type="GO" id="GO:0004069">
    <property type="term" value="F:L-aspartate:2-oxoglutarate aminotransferase activity"/>
    <property type="evidence" value="ECO:0007669"/>
    <property type="project" value="UniProtKB-EC"/>
</dbReference>
<evidence type="ECO:0000256" key="5">
    <source>
        <dbReference type="ARBA" id="ARBA00022679"/>
    </source>
</evidence>
<keyword evidence="5" id="KW-0808">Transferase</keyword>
<dbReference type="GO" id="GO:0030170">
    <property type="term" value="F:pyridoxal phosphate binding"/>
    <property type="evidence" value="ECO:0007669"/>
    <property type="project" value="InterPro"/>
</dbReference>
<evidence type="ECO:0000256" key="7">
    <source>
        <dbReference type="SAM" id="MobiDB-lite"/>
    </source>
</evidence>
<reference evidence="9" key="3">
    <citation type="submission" date="2024-01" db="EMBL/GenBank/DDBJ databases">
        <authorList>
            <person name="Coelho M.A."/>
            <person name="David-Palma M."/>
            <person name="Shea T."/>
            <person name="Sun S."/>
            <person name="Cuomo C.A."/>
            <person name="Heitman J."/>
        </authorList>
    </citation>
    <scope>NUCLEOTIDE SEQUENCE</scope>
    <source>
        <strain evidence="9">CBS 7841</strain>
    </source>
</reference>
<keyword evidence="6" id="KW-0663">Pyridoxal phosphate</keyword>
<dbReference type="InterPro" id="IPR015422">
    <property type="entry name" value="PyrdxlP-dep_Trfase_small"/>
</dbReference>
<gene>
    <name evidence="9" type="ORF">L203_102101</name>
</gene>
<proteinExistence type="inferred from homology"/>
<dbReference type="RefSeq" id="XP_066067626.1">
    <property type="nucleotide sequence ID" value="XM_066211529.1"/>
</dbReference>
<evidence type="ECO:0000256" key="1">
    <source>
        <dbReference type="ARBA" id="ARBA00001933"/>
    </source>
</evidence>
<dbReference type="PANTHER" id="PTHR11879">
    <property type="entry name" value="ASPARTATE AMINOTRANSFERASE"/>
    <property type="match status" value="1"/>
</dbReference>
<comment type="cofactor">
    <cofactor evidence="1">
        <name>pyridoxal 5'-phosphate</name>
        <dbReference type="ChEBI" id="CHEBI:597326"/>
    </cofactor>
</comment>
<dbReference type="GeneID" id="91086313"/>
<dbReference type="GO" id="GO:0006533">
    <property type="term" value="P:L-aspartate catabolic process"/>
    <property type="evidence" value="ECO:0007669"/>
    <property type="project" value="TreeGrafter"/>
</dbReference>
<organism evidence="9 10">
    <name type="scientific">Cryptococcus depauperatus CBS 7841</name>
    <dbReference type="NCBI Taxonomy" id="1295531"/>
    <lineage>
        <taxon>Eukaryota</taxon>
        <taxon>Fungi</taxon>
        <taxon>Dikarya</taxon>
        <taxon>Basidiomycota</taxon>
        <taxon>Agaricomycotina</taxon>
        <taxon>Tremellomycetes</taxon>
        <taxon>Tremellales</taxon>
        <taxon>Cryptococcaceae</taxon>
        <taxon>Cryptococcus</taxon>
    </lineage>
</organism>
<dbReference type="GO" id="GO:0005739">
    <property type="term" value="C:mitochondrion"/>
    <property type="evidence" value="ECO:0007669"/>
    <property type="project" value="TreeGrafter"/>
</dbReference>
<feature type="compositionally biased region" description="Basic and acidic residues" evidence="7">
    <location>
        <begin position="607"/>
        <end position="625"/>
    </location>
</feature>
<evidence type="ECO:0000313" key="9">
    <source>
        <dbReference type="EMBL" id="WVN86926.1"/>
    </source>
</evidence>
<dbReference type="PANTHER" id="PTHR11879:SF22">
    <property type="entry name" value="ASPARTATE AMINOTRANSFERASE, MITOCHONDRIAL"/>
    <property type="match status" value="1"/>
</dbReference>
<dbReference type="InterPro" id="IPR000796">
    <property type="entry name" value="Asp_trans"/>
</dbReference>
<dbReference type="KEGG" id="cdep:91086313"/>
<dbReference type="AlphaFoldDB" id="A0AAJ8M0T1"/>
<dbReference type="InterPro" id="IPR015424">
    <property type="entry name" value="PyrdxlP-dep_Trfase"/>
</dbReference>
<keyword evidence="10" id="KW-1185">Reference proteome</keyword>
<evidence type="ECO:0000256" key="2">
    <source>
        <dbReference type="ARBA" id="ARBA00007441"/>
    </source>
</evidence>
<dbReference type="SUPFAM" id="SSF53383">
    <property type="entry name" value="PLP-dependent transferases"/>
    <property type="match status" value="1"/>
</dbReference>
<evidence type="ECO:0000256" key="3">
    <source>
        <dbReference type="ARBA" id="ARBA00011738"/>
    </source>
</evidence>
<dbReference type="InterPro" id="IPR015421">
    <property type="entry name" value="PyrdxlP-dep_Trfase_major"/>
</dbReference>
<reference evidence="9" key="1">
    <citation type="submission" date="2016-06" db="EMBL/GenBank/DDBJ databases">
        <authorList>
            <person name="Cuomo C."/>
            <person name="Litvintseva A."/>
            <person name="Heitman J."/>
            <person name="Chen Y."/>
            <person name="Sun S."/>
            <person name="Springer D."/>
            <person name="Dromer F."/>
            <person name="Young S."/>
            <person name="Zeng Q."/>
            <person name="Chapman S."/>
            <person name="Gujja S."/>
            <person name="Saif S."/>
            <person name="Birren B."/>
        </authorList>
    </citation>
    <scope>NUCLEOTIDE SEQUENCE</scope>
    <source>
        <strain evidence="9">CBS 7841</strain>
    </source>
</reference>
<dbReference type="Pfam" id="PF00155">
    <property type="entry name" value="Aminotran_1_2"/>
    <property type="match status" value="1"/>
</dbReference>
<protein>
    <recommendedName>
        <fullName evidence="8">Aminotransferase class I/classII large domain-containing protein</fullName>
    </recommendedName>
</protein>
<dbReference type="Gene3D" id="3.40.640.10">
    <property type="entry name" value="Type I PLP-dependent aspartate aminotransferase-like (Major domain)"/>
    <property type="match status" value="1"/>
</dbReference>
<sequence>MQNIAIVMCLAPPTAPRKRKRRDDEEDLSHELGLRVQSLEALLRSSGSLINPDQAHTAAHDTVRDAHKAAKAGSADATHVLAQLSHSVEGLSRGAQSNLLLDVLQQLTQASMRPLSGSGGRTDKKGLEVWSTIPIAAQETTVAVTAAFEADEVLAKMIISDPGLRDDTGNYFIPPTVKYIENKIRGESLLNMDVLPTEGHAPFLNAGLKFAYGPESYPYKQKRIAAIQGVSLTGGLRLAATFLSRFPPTPEPKTVFIPSPSTDEDVSALQDAGLVIRSFRFLDKETGGVDWESVKNDLRDAPAKSLIFLHVGGSAPSGAELTTNQWRLLSKLMQEREIIPLVIMAYQGLSTGDTNRDAQALRFMVHEGIPVVCVQSFETLMGLYADSPSIVSVVTRNTEDKERVDSQLRAVARAMWVHPSPFGARIAHRLLTDERVFPSWLKEIKLLSDRLRSARMKLHMLLTEKLQTPGNWMHIKKTAGMYCTALLPPEQAEALTNKHHIHLLPESCFNLGSLNAAKIELLSRAIDNVVREGIREAEEAKAQRIAMELALAAAREQQIREDVAREEERQAAAMQAVRDEDTLLMERSIANALERQQREEEEEMERQEERRKEDEQRRRAREREEIARQAEAILATI</sequence>
<comment type="similarity">
    <text evidence="2">Belongs to the class-I pyridoxal-phosphate-dependent aminotransferase family.</text>
</comment>
<dbReference type="InterPro" id="IPR004839">
    <property type="entry name" value="Aminotransferase_I/II_large"/>
</dbReference>
<feature type="region of interest" description="Disordered" evidence="7">
    <location>
        <begin position="591"/>
        <end position="625"/>
    </location>
</feature>
<accession>A0AAJ8M0T1</accession>
<name>A0AAJ8M0T1_9TREE</name>
<comment type="subunit">
    <text evidence="3">Homodimer.</text>
</comment>
<evidence type="ECO:0000256" key="6">
    <source>
        <dbReference type="ARBA" id="ARBA00022898"/>
    </source>
</evidence>